<dbReference type="EMBL" id="DF952463">
    <property type="protein sequence ID" value="GAN45984.1"/>
    <property type="molecule type" value="Genomic_DNA"/>
</dbReference>
<dbReference type="AlphaFoldDB" id="A0A0U1PDE4"/>
<protein>
    <submittedName>
        <fullName evidence="2">Uncharacterized protein</fullName>
    </submittedName>
</protein>
<sequence length="39" mass="4254">MRSGVARVAEGRRHGPDSVEHAPRTRRIALTQVNASGRT</sequence>
<proteinExistence type="predicted"/>
<feature type="non-terminal residue" evidence="2">
    <location>
        <position position="39"/>
    </location>
</feature>
<accession>A0A0U1PDE4</accession>
<evidence type="ECO:0000256" key="1">
    <source>
        <dbReference type="SAM" id="MobiDB-lite"/>
    </source>
</evidence>
<evidence type="ECO:0000313" key="2">
    <source>
        <dbReference type="EMBL" id="GAN45984.1"/>
    </source>
</evidence>
<dbReference type="HOGENOM" id="CLU_3321623_0_0_6"/>
<organism evidence="2">
    <name type="scientific">Mizugakiibacter sediminis</name>
    <dbReference type="NCBI Taxonomy" id="1475481"/>
    <lineage>
        <taxon>Bacteria</taxon>
        <taxon>Pseudomonadati</taxon>
        <taxon>Pseudomonadota</taxon>
        <taxon>Gammaproteobacteria</taxon>
        <taxon>Lysobacterales</taxon>
        <taxon>Rhodanobacteraceae</taxon>
        <taxon>Mizugakiibacter</taxon>
    </lineage>
</organism>
<feature type="compositionally biased region" description="Basic and acidic residues" evidence="1">
    <location>
        <begin position="9"/>
        <end position="23"/>
    </location>
</feature>
<feature type="region of interest" description="Disordered" evidence="1">
    <location>
        <begin position="1"/>
        <end position="39"/>
    </location>
</feature>
<name>A0A0U1PDE4_9GAMM</name>
<gene>
    <name evidence="2" type="ORF">MBSD_2592</name>
</gene>
<reference evidence="2" key="1">
    <citation type="submission" date="2015-03" db="EMBL/GenBank/DDBJ databases">
        <title>Draft genome sequence of Mizugakiibacter sediminis skMP5.</title>
        <authorList>
            <person name="Watanabe T."/>
            <person name="Kojima H."/>
            <person name="Fukui M."/>
        </authorList>
    </citation>
    <scope>NUCLEOTIDE SEQUENCE</scope>
    <source>
        <strain evidence="2">SkMP5</strain>
    </source>
</reference>